<evidence type="ECO:0000256" key="3">
    <source>
        <dbReference type="SAM" id="MobiDB-lite"/>
    </source>
</evidence>
<evidence type="ECO:0000256" key="1">
    <source>
        <dbReference type="ARBA" id="ARBA00022443"/>
    </source>
</evidence>
<name>A0A1Y3BB25_EURMA</name>
<protein>
    <recommendedName>
        <fullName evidence="4">SH3 domain-containing protein</fullName>
    </recommendedName>
</protein>
<dbReference type="PROSITE" id="PS50002">
    <property type="entry name" value="SH3"/>
    <property type="match status" value="1"/>
</dbReference>
<dbReference type="SUPFAM" id="SSF50044">
    <property type="entry name" value="SH3-domain"/>
    <property type="match status" value="1"/>
</dbReference>
<dbReference type="SMART" id="SM00326">
    <property type="entry name" value="SH3"/>
    <property type="match status" value="1"/>
</dbReference>
<dbReference type="Proteomes" id="UP000194236">
    <property type="component" value="Unassembled WGS sequence"/>
</dbReference>
<evidence type="ECO:0000256" key="2">
    <source>
        <dbReference type="PROSITE-ProRule" id="PRU00192"/>
    </source>
</evidence>
<evidence type="ECO:0000259" key="4">
    <source>
        <dbReference type="PROSITE" id="PS50002"/>
    </source>
</evidence>
<feature type="domain" description="SH3" evidence="4">
    <location>
        <begin position="61"/>
        <end position="120"/>
    </location>
</feature>
<dbReference type="PANTHER" id="PTHR46026:SF1">
    <property type="entry name" value="RHO-TYPE GUANINE NUCLEOTIDE EXCHANGE FACTOR, ISOFORM F"/>
    <property type="match status" value="1"/>
</dbReference>
<dbReference type="OrthoDB" id="443981at2759"/>
<gene>
    <name evidence="5" type="ORF">BLA29_006242</name>
</gene>
<dbReference type="InterPro" id="IPR036028">
    <property type="entry name" value="SH3-like_dom_sf"/>
</dbReference>
<feature type="compositionally biased region" description="Polar residues" evidence="3">
    <location>
        <begin position="24"/>
        <end position="45"/>
    </location>
</feature>
<dbReference type="EMBL" id="MUJZ01035830">
    <property type="protein sequence ID" value="OTF76776.1"/>
    <property type="molecule type" value="Genomic_DNA"/>
</dbReference>
<keyword evidence="1 2" id="KW-0728">SH3 domain</keyword>
<evidence type="ECO:0000313" key="5">
    <source>
        <dbReference type="EMBL" id="OTF76776.1"/>
    </source>
</evidence>
<dbReference type="GO" id="GO:0005737">
    <property type="term" value="C:cytoplasm"/>
    <property type="evidence" value="ECO:0007669"/>
    <property type="project" value="TreeGrafter"/>
</dbReference>
<sequence length="206" mass="23270">MVNKVNNIGGGGSSSGENINTNEHNNGQRIETTNSPLNEIDGQSNNRMEKIELNNDEEIKNHYTHVRVLHNFRGSNNDELCMKKDDIITLTQTPSGGWWEGTLDGITGWFPANHVQPISNQDPLYQQFVLGGQQQGSGIEIFSRSSELYHSGDWNSPGTPIDMMADHLAEYRSIVMKVIEDSEIQFIESLQDAINHYLMPIYQFKM</sequence>
<reference evidence="5 6" key="1">
    <citation type="submission" date="2017-03" db="EMBL/GenBank/DDBJ databases">
        <title>Genome Survey of Euroglyphus maynei.</title>
        <authorList>
            <person name="Arlian L.G."/>
            <person name="Morgan M.S."/>
            <person name="Rider S.D."/>
        </authorList>
    </citation>
    <scope>NUCLEOTIDE SEQUENCE [LARGE SCALE GENOMIC DNA]</scope>
    <source>
        <strain evidence="5">Arlian Lab</strain>
        <tissue evidence="5">Whole body</tissue>
    </source>
</reference>
<dbReference type="InterPro" id="IPR001452">
    <property type="entry name" value="SH3_domain"/>
</dbReference>
<comment type="caution">
    <text evidence="5">The sequence shown here is derived from an EMBL/GenBank/DDBJ whole genome shotgun (WGS) entry which is preliminary data.</text>
</comment>
<evidence type="ECO:0000313" key="6">
    <source>
        <dbReference type="Proteomes" id="UP000194236"/>
    </source>
</evidence>
<dbReference type="Gene3D" id="2.30.30.40">
    <property type="entry name" value="SH3 Domains"/>
    <property type="match status" value="1"/>
</dbReference>
<dbReference type="PRINTS" id="PR00452">
    <property type="entry name" value="SH3DOMAIN"/>
</dbReference>
<proteinExistence type="predicted"/>
<dbReference type="GO" id="GO:0005085">
    <property type="term" value="F:guanyl-nucleotide exchange factor activity"/>
    <property type="evidence" value="ECO:0007669"/>
    <property type="project" value="TreeGrafter"/>
</dbReference>
<dbReference type="Pfam" id="PF07653">
    <property type="entry name" value="SH3_2"/>
    <property type="match status" value="1"/>
</dbReference>
<accession>A0A1Y3BB25</accession>
<dbReference type="PANTHER" id="PTHR46026">
    <property type="entry name" value="RHO-TYPE GUANINE NUCLEOTIDE EXCHANGE FACTOR, ISOFORM F"/>
    <property type="match status" value="1"/>
</dbReference>
<organism evidence="5 6">
    <name type="scientific">Euroglyphus maynei</name>
    <name type="common">Mayne's house dust mite</name>
    <dbReference type="NCBI Taxonomy" id="6958"/>
    <lineage>
        <taxon>Eukaryota</taxon>
        <taxon>Metazoa</taxon>
        <taxon>Ecdysozoa</taxon>
        <taxon>Arthropoda</taxon>
        <taxon>Chelicerata</taxon>
        <taxon>Arachnida</taxon>
        <taxon>Acari</taxon>
        <taxon>Acariformes</taxon>
        <taxon>Sarcoptiformes</taxon>
        <taxon>Astigmata</taxon>
        <taxon>Psoroptidia</taxon>
        <taxon>Analgoidea</taxon>
        <taxon>Pyroglyphidae</taxon>
        <taxon>Pyroglyphinae</taxon>
        <taxon>Euroglyphus</taxon>
    </lineage>
</organism>
<feature type="region of interest" description="Disordered" evidence="3">
    <location>
        <begin position="1"/>
        <end position="45"/>
    </location>
</feature>
<dbReference type="AlphaFoldDB" id="A0A1Y3BB25"/>
<keyword evidence="6" id="KW-1185">Reference proteome</keyword>